<dbReference type="SMART" id="SM00280">
    <property type="entry name" value="KAZAL"/>
    <property type="match status" value="1"/>
</dbReference>
<dbReference type="InterPro" id="IPR036058">
    <property type="entry name" value="Kazal_dom_sf"/>
</dbReference>
<protein>
    <recommendedName>
        <fullName evidence="2">Kazal-like domain-containing protein</fullName>
    </recommendedName>
</protein>
<dbReference type="PANTHER" id="PTHR10913">
    <property type="entry name" value="FOLLISTATIN-RELATED"/>
    <property type="match status" value="1"/>
</dbReference>
<dbReference type="EMBL" id="JASSZA010000006">
    <property type="protein sequence ID" value="KAK2108685.1"/>
    <property type="molecule type" value="Genomic_DNA"/>
</dbReference>
<dbReference type="CDD" id="cd00104">
    <property type="entry name" value="KAZAL_FS"/>
    <property type="match status" value="1"/>
</dbReference>
<keyword evidence="1" id="KW-1015">Disulfide bond</keyword>
<dbReference type="SUPFAM" id="SSF100895">
    <property type="entry name" value="Kazal-type serine protease inhibitors"/>
    <property type="match status" value="1"/>
</dbReference>
<accession>A0ABQ9VHL2</accession>
<gene>
    <name evidence="3" type="ORF">P7K49_013850</name>
</gene>
<evidence type="ECO:0000313" key="4">
    <source>
        <dbReference type="Proteomes" id="UP001266305"/>
    </source>
</evidence>
<dbReference type="PROSITE" id="PS51465">
    <property type="entry name" value="KAZAL_2"/>
    <property type="match status" value="1"/>
</dbReference>
<name>A0ABQ9VHL2_SAGOE</name>
<proteinExistence type="predicted"/>
<keyword evidence="4" id="KW-1185">Reference proteome</keyword>
<reference evidence="3 4" key="1">
    <citation type="submission" date="2023-05" db="EMBL/GenBank/DDBJ databases">
        <title>B98-5 Cell Line De Novo Hybrid Assembly: An Optical Mapping Approach.</title>
        <authorList>
            <person name="Kananen K."/>
            <person name="Auerbach J.A."/>
            <person name="Kautto E."/>
            <person name="Blachly J.S."/>
        </authorList>
    </citation>
    <scope>NUCLEOTIDE SEQUENCE [LARGE SCALE GENOMIC DNA]</scope>
    <source>
        <strain evidence="3">B95-8</strain>
        <tissue evidence="3">Cell line</tissue>
    </source>
</reference>
<evidence type="ECO:0000256" key="1">
    <source>
        <dbReference type="ARBA" id="ARBA00023157"/>
    </source>
</evidence>
<dbReference type="Pfam" id="PF07648">
    <property type="entry name" value="Kazal_2"/>
    <property type="match status" value="1"/>
</dbReference>
<organism evidence="3 4">
    <name type="scientific">Saguinus oedipus</name>
    <name type="common">Cotton-top tamarin</name>
    <name type="synonym">Oedipomidas oedipus</name>
    <dbReference type="NCBI Taxonomy" id="9490"/>
    <lineage>
        <taxon>Eukaryota</taxon>
        <taxon>Metazoa</taxon>
        <taxon>Chordata</taxon>
        <taxon>Craniata</taxon>
        <taxon>Vertebrata</taxon>
        <taxon>Euteleostomi</taxon>
        <taxon>Mammalia</taxon>
        <taxon>Eutheria</taxon>
        <taxon>Euarchontoglires</taxon>
        <taxon>Primates</taxon>
        <taxon>Haplorrhini</taxon>
        <taxon>Platyrrhini</taxon>
        <taxon>Cebidae</taxon>
        <taxon>Callitrichinae</taxon>
        <taxon>Saguinus</taxon>
    </lineage>
</organism>
<evidence type="ECO:0000259" key="2">
    <source>
        <dbReference type="PROSITE" id="PS51465"/>
    </source>
</evidence>
<dbReference type="InterPro" id="IPR050653">
    <property type="entry name" value="Prot_Inhib_GrowthFact_Antg"/>
</dbReference>
<evidence type="ECO:0000313" key="3">
    <source>
        <dbReference type="EMBL" id="KAK2108685.1"/>
    </source>
</evidence>
<comment type="caution">
    <text evidence="3">The sequence shown here is derived from an EMBL/GenBank/DDBJ whole genome shotgun (WGS) entry which is preliminary data.</text>
</comment>
<feature type="non-terminal residue" evidence="3">
    <location>
        <position position="1"/>
    </location>
</feature>
<dbReference type="InterPro" id="IPR002350">
    <property type="entry name" value="Kazal_dom"/>
</dbReference>
<feature type="domain" description="Kazal-like" evidence="2">
    <location>
        <begin position="92"/>
        <end position="144"/>
    </location>
</feature>
<dbReference type="Gene3D" id="3.30.60.30">
    <property type="match status" value="1"/>
</dbReference>
<dbReference type="Proteomes" id="UP001266305">
    <property type="component" value="Unassembled WGS sequence"/>
</dbReference>
<sequence>SVGESLAGFALLKLPNYIGPEDGSCYTPSWHNISKHSKTTDICKVHHLLVGNINQITEKSYTKAVKETGEPRTRLPLMSFHDLERVQSPVLTVGLHLCVSQCNNDYVPVCGSNGESYQNECYLRQAACKQQSEILVVSEGSCATGLGSEVDI</sequence>
<dbReference type="PANTHER" id="PTHR10913:SF80">
    <property type="entry name" value="TOMOREGULIN-2"/>
    <property type="match status" value="1"/>
</dbReference>